<proteinExistence type="predicted"/>
<evidence type="ECO:0000313" key="4">
    <source>
        <dbReference type="Proteomes" id="UP000308196"/>
    </source>
</evidence>
<keyword evidence="2" id="KW-0326">Glycosidase</keyword>
<dbReference type="KEGG" id="stha:NCTC11429_05003"/>
<dbReference type="GeneID" id="78465557"/>
<accession>A0A4U9W5S5</accession>
<dbReference type="InterPro" id="IPR005122">
    <property type="entry name" value="Uracil-DNA_glycosylase-like"/>
</dbReference>
<evidence type="ECO:0000313" key="2">
    <source>
        <dbReference type="EMBL" id="MEZ0451403.1"/>
    </source>
</evidence>
<keyword evidence="5" id="KW-1185">Reference proteome</keyword>
<dbReference type="EC" id="3.2.2.15" evidence="2"/>
<dbReference type="AlphaFoldDB" id="A0A4U9W5S5"/>
<gene>
    <name evidence="2" type="ORF">ABTW24_07330</name>
    <name evidence="3" type="ORF">NCTC11429_05003</name>
</gene>
<dbReference type="Proteomes" id="UP001566204">
    <property type="component" value="Unassembled WGS sequence"/>
</dbReference>
<dbReference type="InterPro" id="IPR026353">
    <property type="entry name" value="Hypoxan-DNA_Glyclase"/>
</dbReference>
<dbReference type="InterPro" id="IPR036895">
    <property type="entry name" value="Uracil-DNA_glycosylase-like_sf"/>
</dbReference>
<dbReference type="SUPFAM" id="SSF52141">
    <property type="entry name" value="Uracil-DNA glycosylase-like"/>
    <property type="match status" value="1"/>
</dbReference>
<organism evidence="3 4">
    <name type="scientific">Sphingobacterium thalpophilum</name>
    <dbReference type="NCBI Taxonomy" id="259"/>
    <lineage>
        <taxon>Bacteria</taxon>
        <taxon>Pseudomonadati</taxon>
        <taxon>Bacteroidota</taxon>
        <taxon>Sphingobacteriia</taxon>
        <taxon>Sphingobacteriales</taxon>
        <taxon>Sphingobacteriaceae</taxon>
        <taxon>Sphingobacterium</taxon>
    </lineage>
</organism>
<name>A0A4U9W5S5_9SPHI</name>
<dbReference type="RefSeq" id="WP_028068477.1">
    <property type="nucleotide sequence ID" value="NZ_CP141191.1"/>
</dbReference>
<reference evidence="2 5" key="2">
    <citation type="submission" date="2024-06" db="EMBL/GenBank/DDBJ databases">
        <title>Soil Sphingobacterium thalpophilum.</title>
        <authorList>
            <person name="Yang J."/>
            <person name="Li J."/>
        </authorList>
    </citation>
    <scope>NUCLEOTIDE SEQUENCE [LARGE SCALE GENOMIC DNA]</scope>
    <source>
        <strain evidence="2 5">22g91tb</strain>
    </source>
</reference>
<dbReference type="CDD" id="cd10032">
    <property type="entry name" value="UDG-F6_HDG"/>
    <property type="match status" value="1"/>
</dbReference>
<dbReference type="GO" id="GO:0033958">
    <property type="term" value="F:DNA-deoxyinosine glycosylase activity"/>
    <property type="evidence" value="ECO:0007669"/>
    <property type="project" value="UniProtKB-EC"/>
</dbReference>
<dbReference type="STRING" id="1123265.GCA_000686625_00341"/>
<evidence type="ECO:0000313" key="3">
    <source>
        <dbReference type="EMBL" id="VTR54151.1"/>
    </source>
</evidence>
<dbReference type="NCBIfam" id="TIGR04274">
    <property type="entry name" value="hypoxanDNAglyco"/>
    <property type="match status" value="1"/>
</dbReference>
<dbReference type="Proteomes" id="UP000308196">
    <property type="component" value="Chromosome"/>
</dbReference>
<keyword evidence="2" id="KW-0378">Hydrolase</keyword>
<evidence type="ECO:0000313" key="5">
    <source>
        <dbReference type="Proteomes" id="UP001566204"/>
    </source>
</evidence>
<evidence type="ECO:0000259" key="1">
    <source>
        <dbReference type="SMART" id="SM00986"/>
    </source>
</evidence>
<sequence>MLKKSFSPIVNSSTKVLVLGSLPGDTSLAENEYYAHPQNRFWKVMRHLFDRPDAVDYTDKIQLLLDNGIGLWDVCAQASRPGSMDLAIKGERPNAITTLLDQYPAIRRIVFNGQKAYHLYRRHFEKRADISYVCLPSTSPANAKINLENLVVHWRIIASD</sequence>
<dbReference type="EMBL" id="LR590484">
    <property type="protein sequence ID" value="VTR54151.1"/>
    <property type="molecule type" value="Genomic_DNA"/>
</dbReference>
<dbReference type="Pfam" id="PF03167">
    <property type="entry name" value="UDG"/>
    <property type="match status" value="1"/>
</dbReference>
<dbReference type="SMART" id="SM00987">
    <property type="entry name" value="UreE_C"/>
    <property type="match status" value="1"/>
</dbReference>
<dbReference type="SMART" id="SM00986">
    <property type="entry name" value="UDG"/>
    <property type="match status" value="1"/>
</dbReference>
<dbReference type="EMBL" id="JBEOQB010000002">
    <property type="protein sequence ID" value="MEZ0451403.1"/>
    <property type="molecule type" value="Genomic_DNA"/>
</dbReference>
<feature type="domain" description="Uracil-DNA glycosylase-like" evidence="1">
    <location>
        <begin position="7"/>
        <end position="158"/>
    </location>
</feature>
<dbReference type="Gene3D" id="3.40.470.10">
    <property type="entry name" value="Uracil-DNA glycosylase-like domain"/>
    <property type="match status" value="1"/>
</dbReference>
<reference evidence="3 4" key="1">
    <citation type="submission" date="2019-05" db="EMBL/GenBank/DDBJ databases">
        <authorList>
            <consortium name="Pathogen Informatics"/>
        </authorList>
    </citation>
    <scope>NUCLEOTIDE SEQUENCE [LARGE SCALE GENOMIC DNA]</scope>
    <source>
        <strain evidence="3 4">NCTC11429</strain>
    </source>
</reference>
<protein>
    <submittedName>
        <fullName evidence="2">DNA-deoxyinosine glycosylase</fullName>
        <ecNumber evidence="2">3.2.2.15</ecNumber>
    </submittedName>
    <submittedName>
        <fullName evidence="3">G:T/U mismatch-specific DNA glycosylase</fullName>
    </submittedName>
</protein>